<proteinExistence type="predicted"/>
<reference evidence="1 2" key="1">
    <citation type="journal article" date="2014" name="Genome Announc.">
        <title>Draft Genome Sequences of Marine Flavobacterium Nonlabens Strains NR17, NR24, NR27, NR32, NR33, and Ara13.</title>
        <authorList>
            <person name="Nakanishi M."/>
            <person name="Meirelles P."/>
            <person name="Suzuki R."/>
            <person name="Takatani N."/>
            <person name="Mino S."/>
            <person name="Suda W."/>
            <person name="Oshima K."/>
            <person name="Hattori M."/>
            <person name="Ohkuma M."/>
            <person name="Hosokawa M."/>
            <person name="Miyashita K."/>
            <person name="Thompson F.L."/>
            <person name="Niwa A."/>
            <person name="Sawabe T."/>
            <person name="Sawabe T."/>
        </authorList>
    </citation>
    <scope>NUCLEOTIDE SEQUENCE [LARGE SCALE GENOMIC DNA]</scope>
    <source>
        <strain evidence="2">JCM19296</strain>
    </source>
</reference>
<organism evidence="1 2">
    <name type="scientific">Nonlabens ulvanivorans</name>
    <name type="common">Persicivirga ulvanivorans</name>
    <dbReference type="NCBI Taxonomy" id="906888"/>
    <lineage>
        <taxon>Bacteria</taxon>
        <taxon>Pseudomonadati</taxon>
        <taxon>Bacteroidota</taxon>
        <taxon>Flavobacteriia</taxon>
        <taxon>Flavobacteriales</taxon>
        <taxon>Flavobacteriaceae</taxon>
        <taxon>Nonlabens</taxon>
    </lineage>
</organism>
<sequence length="37" mass="3974">MPAASNAPQVDNIPLIDDQKTIALHLLLKILIIHGGE</sequence>
<gene>
    <name evidence="1" type="ORF">JCM19296_2782</name>
</gene>
<comment type="caution">
    <text evidence="1">The sequence shown here is derived from an EMBL/GenBank/DDBJ whole genome shotgun (WGS) entry which is preliminary data.</text>
</comment>
<evidence type="ECO:0000313" key="2">
    <source>
        <dbReference type="Proteomes" id="UP000028980"/>
    </source>
</evidence>
<evidence type="ECO:0000313" key="1">
    <source>
        <dbReference type="EMBL" id="GAK77177.1"/>
    </source>
</evidence>
<protein>
    <submittedName>
        <fullName evidence="1">Uncharacterized protein</fullName>
    </submittedName>
</protein>
<name>A0A081DE31_NONUL</name>
<accession>A0A081DE31</accession>
<dbReference type="AlphaFoldDB" id="A0A081DE31"/>
<dbReference type="Proteomes" id="UP000028980">
    <property type="component" value="Unassembled WGS sequence"/>
</dbReference>
<dbReference type="EMBL" id="BBLG01000007">
    <property type="protein sequence ID" value="GAK77177.1"/>
    <property type="molecule type" value="Genomic_DNA"/>
</dbReference>